<dbReference type="GO" id="GO:0015990">
    <property type="term" value="P:electron transport coupled proton transport"/>
    <property type="evidence" value="ECO:0007669"/>
    <property type="project" value="TreeGrafter"/>
</dbReference>
<gene>
    <name evidence="9" type="ORF">IC621_23870</name>
</gene>
<dbReference type="InterPro" id="IPR010227">
    <property type="entry name" value="NADH_Q_OxRdtase_chainM/4"/>
</dbReference>
<feature type="transmembrane region" description="Helical" evidence="7">
    <location>
        <begin position="6"/>
        <end position="24"/>
    </location>
</feature>
<dbReference type="PANTHER" id="PTHR43507">
    <property type="entry name" value="NADH-UBIQUINONE OXIDOREDUCTASE CHAIN 4"/>
    <property type="match status" value="1"/>
</dbReference>
<dbReference type="InterPro" id="IPR001750">
    <property type="entry name" value="ND/Mrp_TM"/>
</dbReference>
<evidence type="ECO:0000313" key="10">
    <source>
        <dbReference type="Proteomes" id="UP000626844"/>
    </source>
</evidence>
<feature type="transmembrane region" description="Helical" evidence="7">
    <location>
        <begin position="176"/>
        <end position="196"/>
    </location>
</feature>
<dbReference type="Proteomes" id="UP000626844">
    <property type="component" value="Unassembled WGS sequence"/>
</dbReference>
<evidence type="ECO:0000256" key="6">
    <source>
        <dbReference type="RuleBase" id="RU000320"/>
    </source>
</evidence>
<dbReference type="InterPro" id="IPR003918">
    <property type="entry name" value="NADH_UbQ_OxRdtase"/>
</dbReference>
<dbReference type="GO" id="GO:0008137">
    <property type="term" value="F:NADH dehydrogenase (ubiquinone) activity"/>
    <property type="evidence" value="ECO:0007669"/>
    <property type="project" value="InterPro"/>
</dbReference>
<evidence type="ECO:0000259" key="8">
    <source>
        <dbReference type="Pfam" id="PF00361"/>
    </source>
</evidence>
<dbReference type="EMBL" id="JACXAI010000048">
    <property type="protein sequence ID" value="MBD1383231.1"/>
    <property type="molecule type" value="Genomic_DNA"/>
</dbReference>
<evidence type="ECO:0000256" key="2">
    <source>
        <dbReference type="ARBA" id="ARBA00009025"/>
    </source>
</evidence>
<dbReference type="AlphaFoldDB" id="A0A926NKV6"/>
<feature type="transmembrane region" description="Helical" evidence="7">
    <location>
        <begin position="294"/>
        <end position="313"/>
    </location>
</feature>
<feature type="transmembrane region" description="Helical" evidence="7">
    <location>
        <begin position="146"/>
        <end position="164"/>
    </location>
</feature>
<dbReference type="GO" id="GO:0005886">
    <property type="term" value="C:plasma membrane"/>
    <property type="evidence" value="ECO:0007669"/>
    <property type="project" value="UniProtKB-SubCell"/>
</dbReference>
<dbReference type="PRINTS" id="PR01437">
    <property type="entry name" value="NUOXDRDTASE4"/>
</dbReference>
<dbReference type="PANTHER" id="PTHR43507:SF1">
    <property type="entry name" value="NADH-UBIQUINONE OXIDOREDUCTASE CHAIN 4"/>
    <property type="match status" value="1"/>
</dbReference>
<dbReference type="GO" id="GO:0042773">
    <property type="term" value="P:ATP synthesis coupled electron transport"/>
    <property type="evidence" value="ECO:0007669"/>
    <property type="project" value="InterPro"/>
</dbReference>
<evidence type="ECO:0000256" key="5">
    <source>
        <dbReference type="ARBA" id="ARBA00023136"/>
    </source>
</evidence>
<keyword evidence="4 7" id="KW-1133">Transmembrane helix</keyword>
<dbReference type="GO" id="GO:0048039">
    <property type="term" value="F:ubiquinone binding"/>
    <property type="evidence" value="ECO:0007669"/>
    <property type="project" value="TreeGrafter"/>
</dbReference>
<reference evidence="9" key="1">
    <citation type="submission" date="2020-09" db="EMBL/GenBank/DDBJ databases">
        <title>A novel bacterium of genus Bacillus, isolated from South China Sea.</title>
        <authorList>
            <person name="Huang H."/>
            <person name="Mo K."/>
            <person name="Hu Y."/>
        </authorList>
    </citation>
    <scope>NUCLEOTIDE SEQUENCE</scope>
    <source>
        <strain evidence="9">IB182487</strain>
    </source>
</reference>
<feature type="transmembrane region" description="Helical" evidence="7">
    <location>
        <begin position="346"/>
        <end position="368"/>
    </location>
</feature>
<evidence type="ECO:0000256" key="3">
    <source>
        <dbReference type="ARBA" id="ARBA00022692"/>
    </source>
</evidence>
<comment type="subcellular location">
    <subcellularLocation>
        <location evidence="1">Cell membrane</location>
        <topology evidence="1">Multi-pass membrane protein</topology>
    </subcellularLocation>
    <subcellularLocation>
        <location evidence="6">Membrane</location>
        <topology evidence="6">Multi-pass membrane protein</topology>
    </subcellularLocation>
</comment>
<keyword evidence="10" id="KW-1185">Reference proteome</keyword>
<feature type="transmembrane region" description="Helical" evidence="7">
    <location>
        <begin position="427"/>
        <end position="443"/>
    </location>
</feature>
<dbReference type="GO" id="GO:0003954">
    <property type="term" value="F:NADH dehydrogenase activity"/>
    <property type="evidence" value="ECO:0007669"/>
    <property type="project" value="TreeGrafter"/>
</dbReference>
<dbReference type="RefSeq" id="WP_191162197.1">
    <property type="nucleotide sequence ID" value="NZ_JACXAI010000048.1"/>
</dbReference>
<feature type="transmembrane region" description="Helical" evidence="7">
    <location>
        <begin position="320"/>
        <end position="340"/>
    </location>
</feature>
<protein>
    <submittedName>
        <fullName evidence="9">NADH-quinone oxidoreductase subunit M</fullName>
    </submittedName>
</protein>
<feature type="transmembrane region" description="Helical" evidence="7">
    <location>
        <begin position="31"/>
        <end position="52"/>
    </location>
</feature>
<comment type="similarity">
    <text evidence="2">Belongs to the complex I subunit 4 family.</text>
</comment>
<sequence>MSGSLLLTVLVFSPLLGILVLSFVPRDQEKLLKLIGFLATVPAALLSIILFLQHQTGLDLSMFNEKRHWISFGLFEGGENAPYSIHYELGVDGFALVMIVLTAVIAMLAAAASIHIKHDWKSYFLLFLILELGMLGVFAAQNLFLFFLFFEATLVPMFFLIGRWGFFEREKAAYQFLIYNGLGSAILLLVISYLFAMTGTTNISLITQLLNTENAPLVGPISADMKLGLSIALLAAFGIKLPIFPLHSWMVKVHAHAPPSIVMLHAGILLKIGAFGLIRFGFGFFPNEFEKMSIVLILLGLINLLYGAFLALIQHEFKLVLAFSSISHMGIVLMGLGAMNEAGVQGAIFQVVSHGLISALLFFLVGIITTRTGTTNLSKLGGLASNMPYTAGFLLAGTMASLGLPGMSGFISEVTAFLGLFENHPELAAIGALGLILTAAYLLRATLKMTFGKEQSLHPEMSDLSWYETAPIVVLLAFILMIGIYPASLSDSLKLTVETVIKGIGG</sequence>
<evidence type="ECO:0000256" key="7">
    <source>
        <dbReference type="SAM" id="Phobius"/>
    </source>
</evidence>
<feature type="transmembrane region" description="Helical" evidence="7">
    <location>
        <begin position="261"/>
        <end position="282"/>
    </location>
</feature>
<comment type="caution">
    <text evidence="9">The sequence shown here is derived from an EMBL/GenBank/DDBJ whole genome shotgun (WGS) entry which is preliminary data.</text>
</comment>
<feature type="transmembrane region" description="Helical" evidence="7">
    <location>
        <begin position="464"/>
        <end position="485"/>
    </location>
</feature>
<feature type="transmembrane region" description="Helical" evidence="7">
    <location>
        <begin position="94"/>
        <end position="116"/>
    </location>
</feature>
<evidence type="ECO:0000256" key="1">
    <source>
        <dbReference type="ARBA" id="ARBA00004651"/>
    </source>
</evidence>
<feature type="domain" description="NADH:quinone oxidoreductase/Mrp antiporter transmembrane" evidence="8">
    <location>
        <begin position="140"/>
        <end position="429"/>
    </location>
</feature>
<feature type="transmembrane region" description="Helical" evidence="7">
    <location>
        <begin position="123"/>
        <end position="140"/>
    </location>
</feature>
<name>A0A926NKV6_9BACI</name>
<feature type="transmembrane region" description="Helical" evidence="7">
    <location>
        <begin position="227"/>
        <end position="249"/>
    </location>
</feature>
<proteinExistence type="inferred from homology"/>
<keyword evidence="5 7" id="KW-0472">Membrane</keyword>
<feature type="transmembrane region" description="Helical" evidence="7">
    <location>
        <begin position="389"/>
        <end position="407"/>
    </location>
</feature>
<keyword evidence="3 6" id="KW-0812">Transmembrane</keyword>
<accession>A0A926NKV6</accession>
<evidence type="ECO:0000313" key="9">
    <source>
        <dbReference type="EMBL" id="MBD1383231.1"/>
    </source>
</evidence>
<dbReference type="Pfam" id="PF00361">
    <property type="entry name" value="Proton_antipo_M"/>
    <property type="match status" value="1"/>
</dbReference>
<organism evidence="9 10">
    <name type="scientific">Metabacillus arenae</name>
    <dbReference type="NCBI Taxonomy" id="2771434"/>
    <lineage>
        <taxon>Bacteria</taxon>
        <taxon>Bacillati</taxon>
        <taxon>Bacillota</taxon>
        <taxon>Bacilli</taxon>
        <taxon>Bacillales</taxon>
        <taxon>Bacillaceae</taxon>
        <taxon>Metabacillus</taxon>
    </lineage>
</organism>
<evidence type="ECO:0000256" key="4">
    <source>
        <dbReference type="ARBA" id="ARBA00022989"/>
    </source>
</evidence>
<dbReference type="NCBIfam" id="TIGR01972">
    <property type="entry name" value="NDH_I_M"/>
    <property type="match status" value="1"/>
</dbReference>